<dbReference type="AlphaFoldDB" id="A0A0L7R5N2"/>
<dbReference type="EMBL" id="KQ414648">
    <property type="protein sequence ID" value="KOC66197.1"/>
    <property type="molecule type" value="Genomic_DNA"/>
</dbReference>
<accession>A0A0L7R5N2</accession>
<feature type="region of interest" description="Disordered" evidence="1">
    <location>
        <begin position="1"/>
        <end position="110"/>
    </location>
</feature>
<evidence type="ECO:0000313" key="2">
    <source>
        <dbReference type="EMBL" id="KOC66197.1"/>
    </source>
</evidence>
<dbReference type="Proteomes" id="UP000053825">
    <property type="component" value="Unassembled WGS sequence"/>
</dbReference>
<feature type="compositionally biased region" description="Low complexity" evidence="1">
    <location>
        <begin position="69"/>
        <end position="83"/>
    </location>
</feature>
<keyword evidence="3" id="KW-1185">Reference proteome</keyword>
<protein>
    <submittedName>
        <fullName evidence="2">Uncharacterized protein</fullName>
    </submittedName>
</protein>
<evidence type="ECO:0000313" key="3">
    <source>
        <dbReference type="Proteomes" id="UP000053825"/>
    </source>
</evidence>
<feature type="compositionally biased region" description="Basic and acidic residues" evidence="1">
    <location>
        <begin position="59"/>
        <end position="68"/>
    </location>
</feature>
<proteinExistence type="predicted"/>
<evidence type="ECO:0000256" key="1">
    <source>
        <dbReference type="SAM" id="MobiDB-lite"/>
    </source>
</evidence>
<reference evidence="2 3" key="1">
    <citation type="submission" date="2015-07" db="EMBL/GenBank/DDBJ databases">
        <title>The genome of Habropoda laboriosa.</title>
        <authorList>
            <person name="Pan H."/>
            <person name="Kapheim K."/>
        </authorList>
    </citation>
    <scope>NUCLEOTIDE SEQUENCE [LARGE SCALE GENOMIC DNA]</scope>
    <source>
        <strain evidence="2">0110345459</strain>
    </source>
</reference>
<feature type="compositionally biased region" description="Polar residues" evidence="1">
    <location>
        <begin position="95"/>
        <end position="106"/>
    </location>
</feature>
<name>A0A0L7R5N2_9HYME</name>
<gene>
    <name evidence="2" type="ORF">WH47_07266</name>
</gene>
<feature type="compositionally biased region" description="Polar residues" evidence="1">
    <location>
        <begin position="40"/>
        <end position="49"/>
    </location>
</feature>
<organism evidence="2 3">
    <name type="scientific">Habropoda laboriosa</name>
    <dbReference type="NCBI Taxonomy" id="597456"/>
    <lineage>
        <taxon>Eukaryota</taxon>
        <taxon>Metazoa</taxon>
        <taxon>Ecdysozoa</taxon>
        <taxon>Arthropoda</taxon>
        <taxon>Hexapoda</taxon>
        <taxon>Insecta</taxon>
        <taxon>Pterygota</taxon>
        <taxon>Neoptera</taxon>
        <taxon>Endopterygota</taxon>
        <taxon>Hymenoptera</taxon>
        <taxon>Apocrita</taxon>
        <taxon>Aculeata</taxon>
        <taxon>Apoidea</taxon>
        <taxon>Anthophila</taxon>
        <taxon>Apidae</taxon>
        <taxon>Habropoda</taxon>
    </lineage>
</organism>
<sequence length="219" mass="23511">MGLSSPRAALLGPRALPRGPQSRERRSQTGVSAPRGDLAETSTLLSAQRQVPAYHVARRSGEFPRPSERPNNSGNNSNLINSKNPRRFLGGGTNLPINSRELSSGSEEGKTERLDEAIVAFLQSKELVDCSANSWRGDNDIDVNQAGEPFEAGSPCISLLSSDERAGGQQQARVAELLAWPSARPHSVPVNDGNSSNVTKAWTMASVFFQPPTGVYFIA</sequence>